<accession>A0A3Q9G4V3</accession>
<feature type="domain" description="DUF6458" evidence="2">
    <location>
        <begin position="10"/>
        <end position="83"/>
    </location>
</feature>
<evidence type="ECO:0000313" key="3">
    <source>
        <dbReference type="EMBL" id="AZQ77409.1"/>
    </source>
</evidence>
<dbReference type="EMBL" id="CP034593">
    <property type="protein sequence ID" value="AZQ77409.1"/>
    <property type="molecule type" value="Genomic_DNA"/>
</dbReference>
<name>A0A3Q9G4V3_9ACTO</name>
<keyword evidence="4" id="KW-1185">Reference proteome</keyword>
<dbReference type="Proteomes" id="UP000280344">
    <property type="component" value="Chromosome"/>
</dbReference>
<feature type="transmembrane region" description="Helical" evidence="1">
    <location>
        <begin position="7"/>
        <end position="23"/>
    </location>
</feature>
<dbReference type="RefSeq" id="WP_126704212.1">
    <property type="nucleotide sequence ID" value="NZ_CP034593.1"/>
</dbReference>
<keyword evidence="1" id="KW-1133">Transmembrane helix</keyword>
<dbReference type="KEGG" id="flh:EJ997_08760"/>
<dbReference type="InterPro" id="IPR045597">
    <property type="entry name" value="DUF6458"/>
</dbReference>
<keyword evidence="1" id="KW-0812">Transmembrane</keyword>
<keyword evidence="1" id="KW-0472">Membrane</keyword>
<dbReference type="AlphaFoldDB" id="A0A3Q9G4V3"/>
<feature type="transmembrane region" description="Helical" evidence="1">
    <location>
        <begin position="35"/>
        <end position="53"/>
    </location>
</feature>
<evidence type="ECO:0000313" key="4">
    <source>
        <dbReference type="Proteomes" id="UP000280344"/>
    </source>
</evidence>
<reference evidence="3 4" key="1">
    <citation type="submission" date="2018-12" db="EMBL/GenBank/DDBJ databases">
        <title>Complete genome sequence of Flaviflexus sp. H23T48.</title>
        <authorList>
            <person name="Bae J.-W."/>
            <person name="Lee J.-Y."/>
        </authorList>
    </citation>
    <scope>NUCLEOTIDE SEQUENCE [LARGE SCALE GENOMIC DNA]</scope>
    <source>
        <strain evidence="3 4">H23T48</strain>
    </source>
</reference>
<sequence length="85" mass="9270">MRAVRVGGPIILAAIGAILYFAVPDAVEEVPLGTIGLILMIAGGIWLVLELILGRRRSSVITEQRTINDGGVPRQEVHERRQDEI</sequence>
<gene>
    <name evidence="3" type="ORF">EJ997_08760</name>
</gene>
<organism evidence="3 4">
    <name type="scientific">Flaviflexus ciconiae</name>
    <dbReference type="NCBI Taxonomy" id="2496867"/>
    <lineage>
        <taxon>Bacteria</taxon>
        <taxon>Bacillati</taxon>
        <taxon>Actinomycetota</taxon>
        <taxon>Actinomycetes</taxon>
        <taxon>Actinomycetales</taxon>
        <taxon>Actinomycetaceae</taxon>
        <taxon>Flaviflexus</taxon>
    </lineage>
</organism>
<protein>
    <recommendedName>
        <fullName evidence="2">DUF6458 domain-containing protein</fullName>
    </recommendedName>
</protein>
<evidence type="ECO:0000259" key="2">
    <source>
        <dbReference type="Pfam" id="PF20059"/>
    </source>
</evidence>
<dbReference type="Pfam" id="PF20059">
    <property type="entry name" value="DUF6458"/>
    <property type="match status" value="1"/>
</dbReference>
<proteinExistence type="predicted"/>
<evidence type="ECO:0000256" key="1">
    <source>
        <dbReference type="SAM" id="Phobius"/>
    </source>
</evidence>